<protein>
    <submittedName>
        <fullName evidence="2">Uncharacterized protein</fullName>
    </submittedName>
</protein>
<organism evidence="2 3">
    <name type="scientific">Setaria italica</name>
    <name type="common">Foxtail millet</name>
    <name type="synonym">Panicum italicum</name>
    <dbReference type="NCBI Taxonomy" id="4555"/>
    <lineage>
        <taxon>Eukaryota</taxon>
        <taxon>Viridiplantae</taxon>
        <taxon>Streptophyta</taxon>
        <taxon>Embryophyta</taxon>
        <taxon>Tracheophyta</taxon>
        <taxon>Spermatophyta</taxon>
        <taxon>Magnoliopsida</taxon>
        <taxon>Liliopsida</taxon>
        <taxon>Poales</taxon>
        <taxon>Poaceae</taxon>
        <taxon>PACMAD clade</taxon>
        <taxon>Panicoideae</taxon>
        <taxon>Panicodae</taxon>
        <taxon>Paniceae</taxon>
        <taxon>Cenchrinae</taxon>
        <taxon>Setaria</taxon>
    </lineage>
</organism>
<feature type="compositionally biased region" description="Basic residues" evidence="1">
    <location>
        <begin position="30"/>
        <end position="44"/>
    </location>
</feature>
<dbReference type="InParanoid" id="A0A0Q3PTA9"/>
<dbReference type="Gramene" id="KQL08520">
    <property type="protein sequence ID" value="KQL08520"/>
    <property type="gene ID" value="SETIT_0007642mg"/>
</dbReference>
<reference evidence="3" key="1">
    <citation type="journal article" date="2012" name="Nat. Biotechnol.">
        <title>Reference genome sequence of the model plant Setaria.</title>
        <authorList>
            <person name="Bennetzen J.L."/>
            <person name="Schmutz J."/>
            <person name="Wang H."/>
            <person name="Percifield R."/>
            <person name="Hawkins J."/>
            <person name="Pontaroli A.C."/>
            <person name="Estep M."/>
            <person name="Feng L."/>
            <person name="Vaughn J.N."/>
            <person name="Grimwood J."/>
            <person name="Jenkins J."/>
            <person name="Barry K."/>
            <person name="Lindquist E."/>
            <person name="Hellsten U."/>
            <person name="Deshpande S."/>
            <person name="Wang X."/>
            <person name="Wu X."/>
            <person name="Mitros T."/>
            <person name="Triplett J."/>
            <person name="Yang X."/>
            <person name="Ye C.Y."/>
            <person name="Mauro-Herrera M."/>
            <person name="Wang L."/>
            <person name="Li P."/>
            <person name="Sharma M."/>
            <person name="Sharma R."/>
            <person name="Ronald P.C."/>
            <person name="Panaud O."/>
            <person name="Kellogg E.A."/>
            <person name="Brutnell T.P."/>
            <person name="Doust A.N."/>
            <person name="Tuskan G.A."/>
            <person name="Rokhsar D."/>
            <person name="Devos K.M."/>
        </authorList>
    </citation>
    <scope>NUCLEOTIDE SEQUENCE [LARGE SCALE GENOMIC DNA]</scope>
    <source>
        <strain evidence="3">cv. Yugu1</strain>
    </source>
</reference>
<dbReference type="AlphaFoldDB" id="A0A0Q3PTA9"/>
<accession>A0A0Q3PTA9</accession>
<feature type="region of interest" description="Disordered" evidence="1">
    <location>
        <begin position="1"/>
        <end position="56"/>
    </location>
</feature>
<evidence type="ECO:0000313" key="3">
    <source>
        <dbReference type="Proteomes" id="UP000004995"/>
    </source>
</evidence>
<keyword evidence="3" id="KW-1185">Reference proteome</keyword>
<evidence type="ECO:0000256" key="1">
    <source>
        <dbReference type="SAM" id="MobiDB-lite"/>
    </source>
</evidence>
<dbReference type="EnsemblPlants" id="KQL08520">
    <property type="protein sequence ID" value="KQL08520"/>
    <property type="gene ID" value="SETIT_0007642mg"/>
</dbReference>
<proteinExistence type="predicted"/>
<evidence type="ECO:0000313" key="2">
    <source>
        <dbReference type="EnsemblPlants" id="KQL08520"/>
    </source>
</evidence>
<dbReference type="Proteomes" id="UP000004995">
    <property type="component" value="Unassembled WGS sequence"/>
</dbReference>
<dbReference type="EMBL" id="AGNK02003451">
    <property type="status" value="NOT_ANNOTATED_CDS"/>
    <property type="molecule type" value="Genomic_DNA"/>
</dbReference>
<reference evidence="2" key="2">
    <citation type="submission" date="2018-08" db="UniProtKB">
        <authorList>
            <consortium name="EnsemblPlants"/>
        </authorList>
    </citation>
    <scope>IDENTIFICATION</scope>
    <source>
        <strain evidence="2">Yugu1</strain>
    </source>
</reference>
<sequence>MAVLGRAFTWQRAKSPMHPWSRPAPPVLLSRRRRGSGRSRRQRPRTAFPFRGNIGVAQPGARDGVVVSSAAPT</sequence>
<name>A0A0Q3PTA9_SETIT</name>